<sequence length="125" mass="13609">MPREEAGTANANRRAQPCHAAPHPLVNKQSESAAIRQPLPWLLILILLLIYSDFRRPSAGLAQGGHGWPESAEAQDGPYSAVLPEQDRSEGTPKRSVGPDDGAETFLVIFWLGRHTGRLPKSDPP</sequence>
<gene>
    <name evidence="1" type="ORF">J2W83_002784</name>
</gene>
<reference evidence="1" key="1">
    <citation type="submission" date="2023-07" db="EMBL/GenBank/DDBJ databases">
        <title>Sorghum-associated microbial communities from plants grown in Nebraska, USA.</title>
        <authorList>
            <person name="Schachtman D."/>
        </authorList>
    </citation>
    <scope>NUCLEOTIDE SEQUENCE</scope>
    <source>
        <strain evidence="1">BE56</strain>
    </source>
</reference>
<comment type="caution">
    <text evidence="1">The sequence shown here is derived from an EMBL/GenBank/DDBJ whole genome shotgun (WGS) entry which is preliminary data.</text>
</comment>
<accession>A0ACC6K3Z6</accession>
<keyword evidence="2" id="KW-1185">Reference proteome</keyword>
<protein>
    <submittedName>
        <fullName evidence="1">Uncharacterized protein</fullName>
    </submittedName>
</protein>
<name>A0ACC6K3Z6_9PSED</name>
<organism evidence="1 2">
    <name type="scientific">Pseudomonas hunanensis</name>
    <dbReference type="NCBI Taxonomy" id="1247546"/>
    <lineage>
        <taxon>Bacteria</taxon>
        <taxon>Pseudomonadati</taxon>
        <taxon>Pseudomonadota</taxon>
        <taxon>Gammaproteobacteria</taxon>
        <taxon>Pseudomonadales</taxon>
        <taxon>Pseudomonadaceae</taxon>
        <taxon>Pseudomonas</taxon>
    </lineage>
</organism>
<evidence type="ECO:0000313" key="2">
    <source>
        <dbReference type="Proteomes" id="UP001259587"/>
    </source>
</evidence>
<dbReference type="Proteomes" id="UP001259587">
    <property type="component" value="Unassembled WGS sequence"/>
</dbReference>
<proteinExistence type="predicted"/>
<dbReference type="EMBL" id="JAVDTH010000014">
    <property type="protein sequence ID" value="MDR6713181.1"/>
    <property type="molecule type" value="Genomic_DNA"/>
</dbReference>
<evidence type="ECO:0000313" key="1">
    <source>
        <dbReference type="EMBL" id="MDR6713181.1"/>
    </source>
</evidence>